<dbReference type="STRING" id="1298598.JCM21714_4325"/>
<dbReference type="InterPro" id="IPR009010">
    <property type="entry name" value="Asp_de-COase-like_dom_sf"/>
</dbReference>
<reference evidence="3 4" key="1">
    <citation type="journal article" date="2014" name="Genome Announc.">
        <title>Draft Genome Sequence of the Boron-Tolerant and Moderately Halotolerant Bacterium Gracilibacillus boraciitolerans JCM 21714T.</title>
        <authorList>
            <person name="Ahmed I."/>
            <person name="Oshima K."/>
            <person name="Suda W."/>
            <person name="Kitamura K."/>
            <person name="Iida T."/>
            <person name="Ohmori Y."/>
            <person name="Fujiwara T."/>
            <person name="Hattori M."/>
            <person name="Ohkuma M."/>
        </authorList>
    </citation>
    <scope>NUCLEOTIDE SEQUENCE [LARGE SCALE GENOMIC DNA]</scope>
    <source>
        <strain evidence="3 4">JCM 21714</strain>
    </source>
</reference>
<dbReference type="PANTHER" id="PTHR43105">
    <property type="entry name" value="RESPIRATORY NITRATE REDUCTASE"/>
    <property type="match status" value="1"/>
</dbReference>
<proteinExistence type="predicted"/>
<evidence type="ECO:0000313" key="3">
    <source>
        <dbReference type="EMBL" id="GAE95115.1"/>
    </source>
</evidence>
<comment type="caution">
    <text evidence="3">The sequence shown here is derived from an EMBL/GenBank/DDBJ whole genome shotgun (WGS) entry which is preliminary data.</text>
</comment>
<dbReference type="SUPFAM" id="SSF53706">
    <property type="entry name" value="Formate dehydrogenase/DMSO reductase, domains 1-3"/>
    <property type="match status" value="1"/>
</dbReference>
<dbReference type="SUPFAM" id="SSF50692">
    <property type="entry name" value="ADC-like"/>
    <property type="match status" value="1"/>
</dbReference>
<keyword evidence="1" id="KW-0560">Oxidoreductase</keyword>
<evidence type="ECO:0000259" key="2">
    <source>
        <dbReference type="Pfam" id="PF01568"/>
    </source>
</evidence>
<dbReference type="GO" id="GO:0016020">
    <property type="term" value="C:membrane"/>
    <property type="evidence" value="ECO:0007669"/>
    <property type="project" value="TreeGrafter"/>
</dbReference>
<dbReference type="GO" id="GO:0022904">
    <property type="term" value="P:respiratory electron transport chain"/>
    <property type="evidence" value="ECO:0007669"/>
    <property type="project" value="TreeGrafter"/>
</dbReference>
<dbReference type="EMBL" id="BAVS01000039">
    <property type="protein sequence ID" value="GAE95115.1"/>
    <property type="molecule type" value="Genomic_DNA"/>
</dbReference>
<dbReference type="AlphaFoldDB" id="W4VP00"/>
<dbReference type="GO" id="GO:0003954">
    <property type="term" value="F:NADH dehydrogenase activity"/>
    <property type="evidence" value="ECO:0007669"/>
    <property type="project" value="TreeGrafter"/>
</dbReference>
<dbReference type="InterPro" id="IPR006657">
    <property type="entry name" value="MoPterin_dinucl-bd_dom"/>
</dbReference>
<dbReference type="GO" id="GO:0043546">
    <property type="term" value="F:molybdopterin cofactor binding"/>
    <property type="evidence" value="ECO:0007669"/>
    <property type="project" value="InterPro"/>
</dbReference>
<dbReference type="Gene3D" id="3.40.50.740">
    <property type="match status" value="1"/>
</dbReference>
<dbReference type="Proteomes" id="UP000019102">
    <property type="component" value="Unassembled WGS sequence"/>
</dbReference>
<gene>
    <name evidence="3" type="ORF">JCM21714_4325</name>
</gene>
<dbReference type="eggNOG" id="COG0243">
    <property type="taxonomic scope" value="Bacteria"/>
</dbReference>
<dbReference type="PANTHER" id="PTHR43105:SF14">
    <property type="entry name" value="FORMATE DEHYDROGENASE H"/>
    <property type="match status" value="1"/>
</dbReference>
<dbReference type="Gene3D" id="2.40.40.20">
    <property type="match status" value="1"/>
</dbReference>
<organism evidence="3 4">
    <name type="scientific">Gracilibacillus boraciitolerans JCM 21714</name>
    <dbReference type="NCBI Taxonomy" id="1298598"/>
    <lineage>
        <taxon>Bacteria</taxon>
        <taxon>Bacillati</taxon>
        <taxon>Bacillota</taxon>
        <taxon>Bacilli</taxon>
        <taxon>Bacillales</taxon>
        <taxon>Bacillaceae</taxon>
        <taxon>Gracilibacillus</taxon>
    </lineage>
</organism>
<protein>
    <submittedName>
        <fullName evidence="3">Assimilatory nitrate reductase large subunit</fullName>
    </submittedName>
</protein>
<name>W4VP00_9BACI</name>
<sequence length="213" mass="24390">MIFLKKWGKGKFFNFTSAQEIFEELRIASKGGKADYSGITYSRLRNGQGILWPCTSTESLGTKRLFEKSFAHVNEKAKMAVISIENTLTKPTPNKDYPLYLTTGRVMSHYLTGEQTRKSPSLAARDFEACLEIHPDTAETYHIAPDSLVRVTSEKGWIIVRSRFSESIRKDTVFVPFHWTDKQNVNRLVSDQLDPYCRMPGFKLSVVRIELIE</sequence>
<dbReference type="InterPro" id="IPR050123">
    <property type="entry name" value="Prok_molybdopt-oxidoreductase"/>
</dbReference>
<dbReference type="CDD" id="cd00508">
    <property type="entry name" value="MopB_CT_Fdh-Nap-like"/>
    <property type="match status" value="1"/>
</dbReference>
<dbReference type="Pfam" id="PF01568">
    <property type="entry name" value="Molydop_binding"/>
    <property type="match status" value="1"/>
</dbReference>
<evidence type="ECO:0000313" key="4">
    <source>
        <dbReference type="Proteomes" id="UP000019102"/>
    </source>
</evidence>
<evidence type="ECO:0000256" key="1">
    <source>
        <dbReference type="ARBA" id="ARBA00023002"/>
    </source>
</evidence>
<feature type="domain" description="Molybdopterin dinucleotide-binding" evidence="2">
    <location>
        <begin position="99"/>
        <end position="204"/>
    </location>
</feature>
<keyword evidence="4" id="KW-1185">Reference proteome</keyword>
<accession>W4VP00</accession>